<name>A0A1H4R2Y9_9PSED</name>
<dbReference type="Proteomes" id="UP000198982">
    <property type="component" value="Unassembled WGS sequence"/>
</dbReference>
<proteinExistence type="predicted"/>
<dbReference type="EMBL" id="FNTJ01000001">
    <property type="protein sequence ID" value="SEC26188.1"/>
    <property type="molecule type" value="Genomic_DNA"/>
</dbReference>
<keyword evidence="2" id="KW-1185">Reference proteome</keyword>
<protein>
    <submittedName>
        <fullName evidence="1">Uncharacterized protein</fullName>
    </submittedName>
</protein>
<dbReference type="RefSeq" id="WP_167365675.1">
    <property type="nucleotide sequence ID" value="NZ_FNTJ01000001.1"/>
</dbReference>
<reference evidence="2" key="1">
    <citation type="submission" date="2016-10" db="EMBL/GenBank/DDBJ databases">
        <authorList>
            <person name="Varghese N."/>
            <person name="Submissions S."/>
        </authorList>
    </citation>
    <scope>NUCLEOTIDE SEQUENCE [LARGE SCALE GENOMIC DNA]</scope>
    <source>
        <strain evidence="2">DSM 9751</strain>
    </source>
</reference>
<evidence type="ECO:0000313" key="1">
    <source>
        <dbReference type="EMBL" id="SEC26188.1"/>
    </source>
</evidence>
<dbReference type="AlphaFoldDB" id="A0A1H4R2Y9"/>
<sequence>MTKQALVQKARSANRDIIAHVQAGRFWAADLAANTRDAAMAEARNA</sequence>
<gene>
    <name evidence="1" type="ORF">SAMN05216178_4015</name>
</gene>
<accession>A0A1H4R2Y9</accession>
<organism evidence="1 2">
    <name type="scientific">Pseudomonas saponiphila</name>
    <dbReference type="NCBI Taxonomy" id="556534"/>
    <lineage>
        <taxon>Bacteria</taxon>
        <taxon>Pseudomonadati</taxon>
        <taxon>Pseudomonadota</taxon>
        <taxon>Gammaproteobacteria</taxon>
        <taxon>Pseudomonadales</taxon>
        <taxon>Pseudomonadaceae</taxon>
        <taxon>Pseudomonas</taxon>
    </lineage>
</organism>
<evidence type="ECO:0000313" key="2">
    <source>
        <dbReference type="Proteomes" id="UP000198982"/>
    </source>
</evidence>